<evidence type="ECO:0000256" key="2">
    <source>
        <dbReference type="ARBA" id="ARBA00049106"/>
    </source>
</evidence>
<dbReference type="EMBL" id="JBFAKC010000004">
    <property type="protein sequence ID" value="MEV0708109.1"/>
    <property type="molecule type" value="Genomic_DNA"/>
</dbReference>
<evidence type="ECO:0000313" key="4">
    <source>
        <dbReference type="Proteomes" id="UP001551695"/>
    </source>
</evidence>
<name>A0ABV3FRS0_9NOCA</name>
<proteinExistence type="inferred from homology"/>
<dbReference type="NCBIfam" id="TIGR00026">
    <property type="entry name" value="hi_GC_TIGR00026"/>
    <property type="match status" value="1"/>
</dbReference>
<dbReference type="InterPro" id="IPR004378">
    <property type="entry name" value="F420H2_quin_Rdtase"/>
</dbReference>
<comment type="similarity">
    <text evidence="1">Belongs to the F420H(2)-dependent quinone reductase family.</text>
</comment>
<dbReference type="InterPro" id="IPR012349">
    <property type="entry name" value="Split_barrel_FMN-bd"/>
</dbReference>
<gene>
    <name evidence="3" type="ORF">AB0I48_11130</name>
</gene>
<dbReference type="PANTHER" id="PTHR39428:SF1">
    <property type="entry name" value="F420H(2)-DEPENDENT QUINONE REDUCTASE RV1261C"/>
    <property type="match status" value="1"/>
</dbReference>
<protein>
    <submittedName>
        <fullName evidence="3">Nitroreductase family deazaflavin-dependent oxidoreductase</fullName>
    </submittedName>
</protein>
<comment type="caution">
    <text evidence="3">The sequence shown here is derived from an EMBL/GenBank/DDBJ whole genome shotgun (WGS) entry which is preliminary data.</text>
</comment>
<dbReference type="Gene3D" id="2.30.110.10">
    <property type="entry name" value="Electron Transport, Fmn-binding Protein, Chain A"/>
    <property type="match status" value="1"/>
</dbReference>
<dbReference type="PANTHER" id="PTHR39428">
    <property type="entry name" value="F420H(2)-DEPENDENT QUINONE REDUCTASE RV1261C"/>
    <property type="match status" value="1"/>
</dbReference>
<keyword evidence="4" id="KW-1185">Reference proteome</keyword>
<dbReference type="RefSeq" id="WP_357782403.1">
    <property type="nucleotide sequence ID" value="NZ_JBFAKC010000004.1"/>
</dbReference>
<accession>A0ABV3FRS0</accession>
<reference evidence="3 4" key="1">
    <citation type="submission" date="2024-06" db="EMBL/GenBank/DDBJ databases">
        <title>The Natural Products Discovery Center: Release of the First 8490 Sequenced Strains for Exploring Actinobacteria Biosynthetic Diversity.</title>
        <authorList>
            <person name="Kalkreuter E."/>
            <person name="Kautsar S.A."/>
            <person name="Yang D."/>
            <person name="Bader C.D."/>
            <person name="Teijaro C.N."/>
            <person name="Fluegel L."/>
            <person name="Davis C.M."/>
            <person name="Simpson J.R."/>
            <person name="Lauterbach L."/>
            <person name="Steele A.D."/>
            <person name="Gui C."/>
            <person name="Meng S."/>
            <person name="Li G."/>
            <person name="Viehrig K."/>
            <person name="Ye F."/>
            <person name="Su P."/>
            <person name="Kiefer A.F."/>
            <person name="Nichols A."/>
            <person name="Cepeda A.J."/>
            <person name="Yan W."/>
            <person name="Fan B."/>
            <person name="Jiang Y."/>
            <person name="Adhikari A."/>
            <person name="Zheng C.-J."/>
            <person name="Schuster L."/>
            <person name="Cowan T.M."/>
            <person name="Smanski M.J."/>
            <person name="Chevrette M.G."/>
            <person name="De Carvalho L.P.S."/>
            <person name="Shen B."/>
        </authorList>
    </citation>
    <scope>NUCLEOTIDE SEQUENCE [LARGE SCALE GENOMIC DNA]</scope>
    <source>
        <strain evidence="3 4">NPDC050403</strain>
    </source>
</reference>
<organism evidence="3 4">
    <name type="scientific">Nocardia aurea</name>
    <dbReference type="NCBI Taxonomy" id="2144174"/>
    <lineage>
        <taxon>Bacteria</taxon>
        <taxon>Bacillati</taxon>
        <taxon>Actinomycetota</taxon>
        <taxon>Actinomycetes</taxon>
        <taxon>Mycobacteriales</taxon>
        <taxon>Nocardiaceae</taxon>
        <taxon>Nocardia</taxon>
    </lineage>
</organism>
<dbReference type="Proteomes" id="UP001551695">
    <property type="component" value="Unassembled WGS sequence"/>
</dbReference>
<evidence type="ECO:0000313" key="3">
    <source>
        <dbReference type="EMBL" id="MEV0708109.1"/>
    </source>
</evidence>
<comment type="catalytic activity">
    <reaction evidence="2">
        <text>oxidized coenzyme F420-(gamma-L-Glu)(n) + a quinol + H(+) = reduced coenzyme F420-(gamma-L-Glu)(n) + a quinone</text>
        <dbReference type="Rhea" id="RHEA:39663"/>
        <dbReference type="Rhea" id="RHEA-COMP:12939"/>
        <dbReference type="Rhea" id="RHEA-COMP:14378"/>
        <dbReference type="ChEBI" id="CHEBI:15378"/>
        <dbReference type="ChEBI" id="CHEBI:24646"/>
        <dbReference type="ChEBI" id="CHEBI:132124"/>
        <dbReference type="ChEBI" id="CHEBI:133980"/>
        <dbReference type="ChEBI" id="CHEBI:139511"/>
    </reaction>
</comment>
<dbReference type="Pfam" id="PF04075">
    <property type="entry name" value="F420H2_quin_red"/>
    <property type="match status" value="1"/>
</dbReference>
<evidence type="ECO:0000256" key="1">
    <source>
        <dbReference type="ARBA" id="ARBA00008710"/>
    </source>
</evidence>
<sequence length="150" mass="16797">MNQPVYRAPDLSLRGTEHVRQYLETDGQVGHEWNGVPILLLTTTGRKSARPRTSALIYGRDGDDYLVIASAGGSDAHPAWYLNLLAEPAALVQIKADRIPVTAHTPSPPERERLWEIATGYWPNYDIYQTRTSRPIPVVVLRPSPGETRR</sequence>